<keyword evidence="4" id="KW-1185">Reference proteome</keyword>
<evidence type="ECO:0000313" key="4">
    <source>
        <dbReference type="Proteomes" id="UP000182987"/>
    </source>
</evidence>
<dbReference type="InterPro" id="IPR007049">
    <property type="entry name" value="Carb-sel_porin_OprB"/>
</dbReference>
<dbReference type="Pfam" id="PF04966">
    <property type="entry name" value="OprB"/>
    <property type="match status" value="1"/>
</dbReference>
<dbReference type="GO" id="GO:0016020">
    <property type="term" value="C:membrane"/>
    <property type="evidence" value="ECO:0007669"/>
    <property type="project" value="InterPro"/>
</dbReference>
<dbReference type="PANTHER" id="PTHR37944">
    <property type="entry name" value="PORIN B"/>
    <property type="match status" value="1"/>
</dbReference>
<keyword evidence="2" id="KW-0732">Signal</keyword>
<reference evidence="4" key="1">
    <citation type="submission" date="2016-09" db="EMBL/GenBank/DDBJ databases">
        <authorList>
            <person name="Lysoe E."/>
        </authorList>
    </citation>
    <scope>NUCLEOTIDE SEQUENCE [LARGE SCALE GENOMIC DNA]</scope>
    <source>
        <strain evidence="4">LJ96T</strain>
    </source>
</reference>
<evidence type="ECO:0000256" key="2">
    <source>
        <dbReference type="RuleBase" id="RU363072"/>
    </source>
</evidence>
<dbReference type="InterPro" id="IPR038673">
    <property type="entry name" value="OprB_sf"/>
</dbReference>
<dbReference type="RefSeq" id="WP_046980652.1">
    <property type="nucleotide sequence ID" value="NZ_CP017480.1"/>
</dbReference>
<dbReference type="InterPro" id="IPR052932">
    <property type="entry name" value="OprB_Porin"/>
</dbReference>
<feature type="chain" id="PRO_5009734218" evidence="2">
    <location>
        <begin position="28"/>
        <end position="444"/>
    </location>
</feature>
<proteinExistence type="inferred from homology"/>
<dbReference type="AlphaFoldDB" id="A0A1L3ETE5"/>
<dbReference type="GO" id="GO:0015288">
    <property type="term" value="F:porin activity"/>
    <property type="evidence" value="ECO:0007669"/>
    <property type="project" value="InterPro"/>
</dbReference>
<accession>A0A1L3ETE5</accession>
<dbReference type="KEGG" id="lrz:BJI69_10815"/>
<evidence type="ECO:0000256" key="1">
    <source>
        <dbReference type="ARBA" id="ARBA00008769"/>
    </source>
</evidence>
<dbReference type="Proteomes" id="UP000182987">
    <property type="component" value="Chromosome"/>
</dbReference>
<dbReference type="PANTHER" id="PTHR37944:SF1">
    <property type="entry name" value="PORIN B"/>
    <property type="match status" value="1"/>
</dbReference>
<sequence length="444" mass="48444">MLNKFSKRPLAGLMLACLGLGATAAHADDTMKSDFSDMSTSKYLFGDWGGNRSRLADEGVTFDLGYGSELAHNYSGGDREITRYTDQWKLGASFDLQKLWGWQGAKFTVVVTDRNGRNLGADANIGNNQLIQEVYGRGQTWHLTIFALEQKFLDDRLTLKLGRLPVGEDVNQFSCDFQNLTFCGAQPGNIVGDYWINWPTSQWAAVVKYATTENTWVQIAGYQVNPKYADDSYASHNGLVPGFPSGTTGALIPLEFGWKPTVNGLPGSYRAGVWYNTSKGNDLYLDVNHQPIALTGNTALQHDGRKGAWITFSQQVTGTAGGEGATVFLNITSADHATSATNNQFALGMEYKGIFGRPNDFIGAAFGGSYASGYAAKNQRLINELTGSDVIVNRGYERVSEVFYSWSPIPSIAIRPNLQYIQDPGGSSQRNNAFVLGLKTSVAF</sequence>
<dbReference type="GO" id="GO:0008643">
    <property type="term" value="P:carbohydrate transport"/>
    <property type="evidence" value="ECO:0007669"/>
    <property type="project" value="InterPro"/>
</dbReference>
<gene>
    <name evidence="3" type="ORF">BJI69_10815</name>
</gene>
<name>A0A1L3ETE5_9GAMM</name>
<comment type="similarity">
    <text evidence="1 2">Belongs to the OprB family.</text>
</comment>
<dbReference type="STRING" id="1440763.BJI69_10815"/>
<evidence type="ECO:0000313" key="3">
    <source>
        <dbReference type="EMBL" id="APG04338.1"/>
    </source>
</evidence>
<dbReference type="Gene3D" id="2.40.160.180">
    <property type="entry name" value="Carbohydrate-selective porin OprB"/>
    <property type="match status" value="1"/>
</dbReference>
<dbReference type="EMBL" id="CP017480">
    <property type="protein sequence ID" value="APG04338.1"/>
    <property type="molecule type" value="Genomic_DNA"/>
</dbReference>
<protein>
    <submittedName>
        <fullName evidence="3">Porin</fullName>
    </submittedName>
</protein>
<feature type="signal peptide" evidence="2">
    <location>
        <begin position="1"/>
        <end position="27"/>
    </location>
</feature>
<organism evidence="3 4">
    <name type="scientific">Luteibacter rhizovicinus DSM 16549</name>
    <dbReference type="NCBI Taxonomy" id="1440763"/>
    <lineage>
        <taxon>Bacteria</taxon>
        <taxon>Pseudomonadati</taxon>
        <taxon>Pseudomonadota</taxon>
        <taxon>Gammaproteobacteria</taxon>
        <taxon>Lysobacterales</taxon>
        <taxon>Rhodanobacteraceae</taxon>
        <taxon>Luteibacter</taxon>
    </lineage>
</organism>
<dbReference type="OrthoDB" id="545475at2"/>